<comment type="catalytic activity">
    <reaction evidence="1 10">
        <text>Endohydrolysis of (1-&gt;4)-beta-D-xylosidic linkages in xylans.</text>
        <dbReference type="EC" id="3.2.1.8"/>
    </reaction>
</comment>
<dbReference type="SUPFAM" id="SSF51445">
    <property type="entry name" value="(Trans)glycosidases"/>
    <property type="match status" value="1"/>
</dbReference>
<keyword evidence="6 10" id="KW-0119">Carbohydrate metabolism</keyword>
<dbReference type="Pfam" id="PF00331">
    <property type="entry name" value="Glyco_hydro_10"/>
    <property type="match status" value="1"/>
</dbReference>
<evidence type="ECO:0000256" key="4">
    <source>
        <dbReference type="ARBA" id="ARBA00022729"/>
    </source>
</evidence>
<evidence type="ECO:0000256" key="7">
    <source>
        <dbReference type="ARBA" id="ARBA00023295"/>
    </source>
</evidence>
<dbReference type="RefSeq" id="WP_081727781.1">
    <property type="nucleotide sequence ID" value="NZ_BAUT01000085.1"/>
</dbReference>
<evidence type="ECO:0000256" key="10">
    <source>
        <dbReference type="RuleBase" id="RU361174"/>
    </source>
</evidence>
<keyword evidence="8 10" id="KW-0624">Polysaccharide degradation</keyword>
<accession>W4Q855</accession>
<feature type="domain" description="SLH" evidence="12">
    <location>
        <begin position="521"/>
        <end position="575"/>
    </location>
</feature>
<feature type="domain" description="GH10" evidence="13">
    <location>
        <begin position="36"/>
        <end position="387"/>
    </location>
</feature>
<dbReference type="STRING" id="1236970.JCM9140_4360"/>
<evidence type="ECO:0000256" key="5">
    <source>
        <dbReference type="ARBA" id="ARBA00022801"/>
    </source>
</evidence>
<evidence type="ECO:0000313" key="15">
    <source>
        <dbReference type="Proteomes" id="UP000018890"/>
    </source>
</evidence>
<proteinExistence type="inferred from homology"/>
<dbReference type="PROSITE" id="PS51760">
    <property type="entry name" value="GH10_2"/>
    <property type="match status" value="1"/>
</dbReference>
<feature type="domain" description="SLH" evidence="12">
    <location>
        <begin position="395"/>
        <end position="458"/>
    </location>
</feature>
<dbReference type="Pfam" id="PF00395">
    <property type="entry name" value="SLH"/>
    <property type="match status" value="3"/>
</dbReference>
<evidence type="ECO:0000256" key="2">
    <source>
        <dbReference type="ARBA" id="ARBA00004851"/>
    </source>
</evidence>
<dbReference type="PANTHER" id="PTHR31490">
    <property type="entry name" value="GLYCOSYL HYDROLASE"/>
    <property type="match status" value="1"/>
</dbReference>
<evidence type="ECO:0000259" key="13">
    <source>
        <dbReference type="PROSITE" id="PS51760"/>
    </source>
</evidence>
<dbReference type="EC" id="3.2.1.8" evidence="10"/>
<dbReference type="Proteomes" id="UP000018890">
    <property type="component" value="Unassembled WGS sequence"/>
</dbReference>
<feature type="signal peptide" evidence="11">
    <location>
        <begin position="1"/>
        <end position="30"/>
    </location>
</feature>
<organism evidence="14 15">
    <name type="scientific">Halalkalibacter wakoensis JCM 9140</name>
    <dbReference type="NCBI Taxonomy" id="1236970"/>
    <lineage>
        <taxon>Bacteria</taxon>
        <taxon>Bacillati</taxon>
        <taxon>Bacillota</taxon>
        <taxon>Bacilli</taxon>
        <taxon>Bacillales</taxon>
        <taxon>Bacillaceae</taxon>
        <taxon>Halalkalibacter</taxon>
    </lineage>
</organism>
<dbReference type="Gene3D" id="3.20.20.80">
    <property type="entry name" value="Glycosidases"/>
    <property type="match status" value="1"/>
</dbReference>
<dbReference type="InterPro" id="IPR031158">
    <property type="entry name" value="GH10_AS"/>
</dbReference>
<comment type="pathway">
    <text evidence="2">Glycan degradation; xylan degradation.</text>
</comment>
<feature type="active site" description="Nucleophile" evidence="9">
    <location>
        <position position="290"/>
    </location>
</feature>
<evidence type="ECO:0000259" key="12">
    <source>
        <dbReference type="PROSITE" id="PS51272"/>
    </source>
</evidence>
<gene>
    <name evidence="14" type="ORF">JCM9140_4360</name>
</gene>
<feature type="chain" id="PRO_5038915049" description="Beta-xylanase" evidence="11">
    <location>
        <begin position="31"/>
        <end position="575"/>
    </location>
</feature>
<evidence type="ECO:0000313" key="14">
    <source>
        <dbReference type="EMBL" id="GAE28155.1"/>
    </source>
</evidence>
<dbReference type="GO" id="GO:0045493">
    <property type="term" value="P:xylan catabolic process"/>
    <property type="evidence" value="ECO:0007669"/>
    <property type="project" value="UniProtKB-UniPathway"/>
</dbReference>
<evidence type="ECO:0000256" key="1">
    <source>
        <dbReference type="ARBA" id="ARBA00000681"/>
    </source>
</evidence>
<protein>
    <recommendedName>
        <fullName evidence="10">Beta-xylanase</fullName>
        <ecNumber evidence="10">3.2.1.8</ecNumber>
    </recommendedName>
</protein>
<dbReference type="PROSITE" id="PS00591">
    <property type="entry name" value="GH10_1"/>
    <property type="match status" value="1"/>
</dbReference>
<dbReference type="GO" id="GO:0031176">
    <property type="term" value="F:endo-1,4-beta-xylanase activity"/>
    <property type="evidence" value="ECO:0007669"/>
    <property type="project" value="UniProtKB-EC"/>
</dbReference>
<evidence type="ECO:0000256" key="9">
    <source>
        <dbReference type="PROSITE-ProRule" id="PRU10061"/>
    </source>
</evidence>
<reference evidence="14" key="1">
    <citation type="journal article" date="2014" name="Genome Announc.">
        <title>Draft Genome Sequences of Three Alkaliphilic Bacillus Strains, Bacillus wakoensis JCM 9140T, Bacillus akibai JCM 9157T, and Bacillus hemicellulosilyticus JCM 9152T.</title>
        <authorList>
            <person name="Yuki M."/>
            <person name="Oshima K."/>
            <person name="Suda W."/>
            <person name="Oshida Y."/>
            <person name="Kitamura K."/>
            <person name="Iida T."/>
            <person name="Hattori M."/>
            <person name="Ohkuma M."/>
        </authorList>
    </citation>
    <scope>NUCLEOTIDE SEQUENCE [LARGE SCALE GENOMIC DNA]</scope>
    <source>
        <strain evidence="14">JCM 9140</strain>
    </source>
</reference>
<dbReference type="PROSITE" id="PS51272">
    <property type="entry name" value="SLH"/>
    <property type="match status" value="3"/>
</dbReference>
<evidence type="ECO:0000256" key="3">
    <source>
        <dbReference type="ARBA" id="ARBA00022651"/>
    </source>
</evidence>
<dbReference type="InterPro" id="IPR001119">
    <property type="entry name" value="SLH_dom"/>
</dbReference>
<dbReference type="PANTHER" id="PTHR31490:SF90">
    <property type="entry name" value="ENDO-1,4-BETA-XYLANASE A"/>
    <property type="match status" value="1"/>
</dbReference>
<keyword evidence="3 14" id="KW-0858">Xylan degradation</keyword>
<keyword evidence="7 10" id="KW-0326">Glycosidase</keyword>
<evidence type="ECO:0000256" key="8">
    <source>
        <dbReference type="ARBA" id="ARBA00023326"/>
    </source>
</evidence>
<comment type="similarity">
    <text evidence="10">Belongs to the glycosyl hydrolase 10 (cellulase F) family.</text>
</comment>
<dbReference type="InterPro" id="IPR017853">
    <property type="entry name" value="GH"/>
</dbReference>
<dbReference type="EMBL" id="BAUT01000085">
    <property type="protein sequence ID" value="GAE28155.1"/>
    <property type="molecule type" value="Genomic_DNA"/>
</dbReference>
<keyword evidence="5 10" id="KW-0378">Hydrolase</keyword>
<dbReference type="InterPro" id="IPR044846">
    <property type="entry name" value="GH10"/>
</dbReference>
<comment type="caution">
    <text evidence="14">The sequence shown here is derived from an EMBL/GenBank/DDBJ whole genome shotgun (WGS) entry which is preliminary data.</text>
</comment>
<dbReference type="InterPro" id="IPR001000">
    <property type="entry name" value="GH10_dom"/>
</dbReference>
<keyword evidence="15" id="KW-1185">Reference proteome</keyword>
<feature type="domain" description="SLH" evidence="12">
    <location>
        <begin position="459"/>
        <end position="518"/>
    </location>
</feature>
<evidence type="ECO:0000256" key="11">
    <source>
        <dbReference type="SAM" id="SignalP"/>
    </source>
</evidence>
<keyword evidence="4 11" id="KW-0732">Signal</keyword>
<dbReference type="PRINTS" id="PR00134">
    <property type="entry name" value="GLHYDRLASE10"/>
</dbReference>
<dbReference type="UniPathway" id="UPA00114"/>
<name>W4Q855_9BACI</name>
<dbReference type="SMART" id="SM00633">
    <property type="entry name" value="Glyco_10"/>
    <property type="match status" value="1"/>
</dbReference>
<evidence type="ECO:0000256" key="6">
    <source>
        <dbReference type="ARBA" id="ARBA00023277"/>
    </source>
</evidence>
<dbReference type="OrthoDB" id="9809277at2"/>
<sequence length="575" mass="65177">MLKVLRKPLIATAALTLLLPVGLGSVSAQGEERPHALDVKSMAEHFEDYFPIGAAVEPFQVEGEPGAVLEHHYNSVVAENAMKPVSLQPEEGEWDWEGADQIVEFARANDMELRFHTLLWHNQVPDWFFLDEDGNPMVDEEDEEKREANKELLLERLDTHIKTVVERYKDDVDAWDVVNEVIDDGEPNERGLRESVWYQITGDEYIRTAFHAAREYAGEDALLFINDYNTEIEPKRTHLYNLVVELIEDGVPIDGVGHQSHIQLGWPTLEESRESFEMFADLGLENQVTELDVSIYGWPPSGEFKSEEEIPAEILEVQADRYEELFELYRDESLNITHVTFWGIGDNHTWLDDRAQEHSDDGEGKDAPFVFDTTYHVKPAYYAVMGFERPDAPAREMTFTDVAEGDWHFEYVQDLFNQGLIRGTTDTTFSPNGTLTRAQFSSMLVRAFGLEAENEAPFSDVQRLAESTQAEIAAAFENGLVKGFKDNSFKPNQPITRAQMAIMLNRAYELQTGEVYEPTGSTPFEDITSLDAEAQTAISMAYELELVQGYGIEYRPSQTATRAQSAKVVSLFLSN</sequence>
<dbReference type="AlphaFoldDB" id="W4Q855"/>